<dbReference type="Gene3D" id="4.10.280.10">
    <property type="entry name" value="Helix-loop-helix DNA-binding domain"/>
    <property type="match status" value="1"/>
</dbReference>
<dbReference type="GO" id="GO:0046983">
    <property type="term" value="F:protein dimerization activity"/>
    <property type="evidence" value="ECO:0007669"/>
    <property type="project" value="InterPro"/>
</dbReference>
<comment type="caution">
    <text evidence="8">The sequence shown here is derived from an EMBL/GenBank/DDBJ whole genome shotgun (WGS) entry which is preliminary data.</text>
</comment>
<evidence type="ECO:0000256" key="3">
    <source>
        <dbReference type="ARBA" id="ARBA00023125"/>
    </source>
</evidence>
<evidence type="ECO:0000256" key="2">
    <source>
        <dbReference type="ARBA" id="ARBA00023015"/>
    </source>
</evidence>
<proteinExistence type="predicted"/>
<dbReference type="PANTHER" id="PTHR16223">
    <property type="entry name" value="TRANSCRIPTION FACTOR BHLH83-RELATED"/>
    <property type="match status" value="1"/>
</dbReference>
<evidence type="ECO:0000256" key="5">
    <source>
        <dbReference type="ARBA" id="ARBA00023242"/>
    </source>
</evidence>
<dbReference type="PROSITE" id="PS50888">
    <property type="entry name" value="BHLH"/>
    <property type="match status" value="1"/>
</dbReference>
<organism evidence="8 9">
    <name type="scientific">Rubus argutus</name>
    <name type="common">Southern blackberry</name>
    <dbReference type="NCBI Taxonomy" id="59490"/>
    <lineage>
        <taxon>Eukaryota</taxon>
        <taxon>Viridiplantae</taxon>
        <taxon>Streptophyta</taxon>
        <taxon>Embryophyta</taxon>
        <taxon>Tracheophyta</taxon>
        <taxon>Spermatophyta</taxon>
        <taxon>Magnoliopsida</taxon>
        <taxon>eudicotyledons</taxon>
        <taxon>Gunneridae</taxon>
        <taxon>Pentapetalae</taxon>
        <taxon>rosids</taxon>
        <taxon>fabids</taxon>
        <taxon>Rosales</taxon>
        <taxon>Rosaceae</taxon>
        <taxon>Rosoideae</taxon>
        <taxon>Rosoideae incertae sedis</taxon>
        <taxon>Rubus</taxon>
    </lineage>
</organism>
<dbReference type="InterPro" id="IPR011598">
    <property type="entry name" value="bHLH_dom"/>
</dbReference>
<dbReference type="InterPro" id="IPR045239">
    <property type="entry name" value="bHLH95_bHLH"/>
</dbReference>
<gene>
    <name evidence="8" type="ORF">M0R45_037264</name>
</gene>
<evidence type="ECO:0000256" key="4">
    <source>
        <dbReference type="ARBA" id="ARBA00023163"/>
    </source>
</evidence>
<keyword evidence="3" id="KW-0238">DNA-binding</keyword>
<dbReference type="GO" id="GO:0000981">
    <property type="term" value="F:DNA-binding transcription factor activity, RNA polymerase II-specific"/>
    <property type="evidence" value="ECO:0007669"/>
    <property type="project" value="TreeGrafter"/>
</dbReference>
<dbReference type="EMBL" id="JBEDUW010000007">
    <property type="protein sequence ID" value="KAK9913448.1"/>
    <property type="molecule type" value="Genomic_DNA"/>
</dbReference>
<protein>
    <recommendedName>
        <fullName evidence="7">BHLH domain-containing protein</fullName>
    </recommendedName>
</protein>
<evidence type="ECO:0000313" key="9">
    <source>
        <dbReference type="Proteomes" id="UP001457282"/>
    </source>
</evidence>
<dbReference type="CDD" id="cd11393">
    <property type="entry name" value="bHLH_AtbHLH_like"/>
    <property type="match status" value="1"/>
</dbReference>
<dbReference type="GO" id="GO:0005634">
    <property type="term" value="C:nucleus"/>
    <property type="evidence" value="ECO:0007669"/>
    <property type="project" value="UniProtKB-SubCell"/>
</dbReference>
<dbReference type="InterPro" id="IPR036638">
    <property type="entry name" value="HLH_DNA-bd_sf"/>
</dbReference>
<name>A0AAW1W3P1_RUBAR</name>
<dbReference type="SUPFAM" id="SSF47459">
    <property type="entry name" value="HLH, helix-loop-helix DNA-binding domain"/>
    <property type="match status" value="1"/>
</dbReference>
<accession>A0AAW1W3P1</accession>
<feature type="domain" description="BHLH" evidence="7">
    <location>
        <begin position="169"/>
        <end position="218"/>
    </location>
</feature>
<dbReference type="PANTHER" id="PTHR16223:SF138">
    <property type="entry name" value="TRANSCRIPTION FACTOR BHLH103-LIKE"/>
    <property type="match status" value="1"/>
</dbReference>
<dbReference type="Proteomes" id="UP001457282">
    <property type="component" value="Unassembled WGS sequence"/>
</dbReference>
<keyword evidence="5" id="KW-0539">Nucleus</keyword>
<evidence type="ECO:0000256" key="1">
    <source>
        <dbReference type="ARBA" id="ARBA00004123"/>
    </source>
</evidence>
<evidence type="ECO:0000313" key="8">
    <source>
        <dbReference type="EMBL" id="KAK9913448.1"/>
    </source>
</evidence>
<reference evidence="8 9" key="1">
    <citation type="journal article" date="2023" name="G3 (Bethesda)">
        <title>A chromosome-length genome assembly and annotation of blackberry (Rubus argutus, cv. 'Hillquist').</title>
        <authorList>
            <person name="Bruna T."/>
            <person name="Aryal R."/>
            <person name="Dudchenko O."/>
            <person name="Sargent D.J."/>
            <person name="Mead D."/>
            <person name="Buti M."/>
            <person name="Cavallini A."/>
            <person name="Hytonen T."/>
            <person name="Andres J."/>
            <person name="Pham M."/>
            <person name="Weisz D."/>
            <person name="Mascagni F."/>
            <person name="Usai G."/>
            <person name="Natali L."/>
            <person name="Bassil N."/>
            <person name="Fernandez G.E."/>
            <person name="Lomsadze A."/>
            <person name="Armour M."/>
            <person name="Olukolu B."/>
            <person name="Poorten T."/>
            <person name="Britton C."/>
            <person name="Davik J."/>
            <person name="Ashrafi H."/>
            <person name="Aiden E.L."/>
            <person name="Borodovsky M."/>
            <person name="Worthington M."/>
        </authorList>
    </citation>
    <scope>NUCLEOTIDE SEQUENCE [LARGE SCALE GENOMIC DNA]</scope>
    <source>
        <strain evidence="8">PI 553951</strain>
    </source>
</reference>
<dbReference type="GO" id="GO:0000978">
    <property type="term" value="F:RNA polymerase II cis-regulatory region sequence-specific DNA binding"/>
    <property type="evidence" value="ECO:0007669"/>
    <property type="project" value="TreeGrafter"/>
</dbReference>
<keyword evidence="2" id="KW-0805">Transcription regulation</keyword>
<keyword evidence="4" id="KW-0804">Transcription</keyword>
<evidence type="ECO:0000256" key="6">
    <source>
        <dbReference type="SAM" id="MobiDB-lite"/>
    </source>
</evidence>
<feature type="compositionally biased region" description="Polar residues" evidence="6">
    <location>
        <begin position="151"/>
        <end position="165"/>
    </location>
</feature>
<dbReference type="AlphaFoldDB" id="A0AAW1W3P1"/>
<comment type="subcellular location">
    <subcellularLocation>
        <location evidence="1">Nucleus</location>
    </subcellularLocation>
</comment>
<keyword evidence="9" id="KW-1185">Reference proteome</keyword>
<dbReference type="InterPro" id="IPR045843">
    <property type="entry name" value="IND-like"/>
</dbReference>
<evidence type="ECO:0000259" key="7">
    <source>
        <dbReference type="PROSITE" id="PS50888"/>
    </source>
</evidence>
<sequence>MRNALLPSHPYYFGNTDFQMPNWDAQMNMNRKNGFCMGSNAIESDNHNRVSGDFTLPLDPSSLLTYQPAPSTGYSNGAFRYYDHGFSQQPMLLDKKIDSVTQFEEDFQAIQIARKRPIIEVNDILPKNGLGGLVGDRTPSNEWNKNKRSKGTNSQQQCHNQSQEASMEIQDSRKLQVPVRRSQKLSDKITALQKLVSPYGKTDTASVLQEASVYIMILQQQIQQNLYRMLSSSYKNAASLHSPESGSGREVLDLRSKGLCLVPISITKKVTMEEDVEQYHDLDLSTSRRFVIANNF</sequence>
<feature type="region of interest" description="Disordered" evidence="6">
    <location>
        <begin position="130"/>
        <end position="177"/>
    </location>
</feature>